<evidence type="ECO:0000313" key="2">
    <source>
        <dbReference type="EMBL" id="EUA56396.1"/>
    </source>
</evidence>
<gene>
    <name evidence="2" type="ORF">I553_8444</name>
</gene>
<sequence>MDERELAVMALASSVRSIAMTGVMPLHQTRREFGAAVGSAARNRRRRRRDRPPFRTGRSYR</sequence>
<feature type="region of interest" description="Disordered" evidence="1">
    <location>
        <begin position="34"/>
        <end position="61"/>
    </location>
</feature>
<dbReference type="EMBL" id="JAOB01000029">
    <property type="protein sequence ID" value="EUA56396.1"/>
    <property type="molecule type" value="Genomic_DNA"/>
</dbReference>
<reference evidence="2" key="1">
    <citation type="submission" date="2014-01" db="EMBL/GenBank/DDBJ databases">
        <authorList>
            <person name="Brown-Elliot B."/>
            <person name="Wallace R."/>
            <person name="Lenaerts A."/>
            <person name="Ordway D."/>
            <person name="DeGroote M.A."/>
            <person name="Parker T."/>
            <person name="Sizemore C."/>
            <person name="Tallon L.J."/>
            <person name="Sadzewicz L.K."/>
            <person name="Sengamalay N."/>
            <person name="Fraser C.M."/>
            <person name="Hine E."/>
            <person name="Shefchek K.A."/>
            <person name="Das S.P."/>
            <person name="Tettelin H."/>
        </authorList>
    </citation>
    <scope>NUCLEOTIDE SEQUENCE [LARGE SCALE GENOMIC DNA]</scope>
    <source>
        <strain evidence="2">4042</strain>
    </source>
</reference>
<evidence type="ECO:0000256" key="1">
    <source>
        <dbReference type="SAM" id="MobiDB-lite"/>
    </source>
</evidence>
<name>X8CKN4_MYCXE</name>
<accession>X8CKN4</accession>
<organism evidence="2">
    <name type="scientific">Mycobacterium xenopi 4042</name>
    <dbReference type="NCBI Taxonomy" id="1299334"/>
    <lineage>
        <taxon>Bacteria</taxon>
        <taxon>Bacillati</taxon>
        <taxon>Actinomycetota</taxon>
        <taxon>Actinomycetes</taxon>
        <taxon>Mycobacteriales</taxon>
        <taxon>Mycobacteriaceae</taxon>
        <taxon>Mycobacterium</taxon>
    </lineage>
</organism>
<proteinExistence type="predicted"/>
<dbReference type="AlphaFoldDB" id="X8CKN4"/>
<protein>
    <submittedName>
        <fullName evidence="2">Uncharacterized protein</fullName>
    </submittedName>
</protein>
<comment type="caution">
    <text evidence="2">The sequence shown here is derived from an EMBL/GenBank/DDBJ whole genome shotgun (WGS) entry which is preliminary data.</text>
</comment>